<gene>
    <name evidence="1" type="ORF">HNQ39_003590</name>
</gene>
<accession>A0A7W9W852</accession>
<name>A0A7W9W852_ARMRO</name>
<proteinExistence type="predicted"/>
<evidence type="ECO:0000313" key="2">
    <source>
        <dbReference type="Proteomes" id="UP000520814"/>
    </source>
</evidence>
<comment type="caution">
    <text evidence="1">The sequence shown here is derived from an EMBL/GenBank/DDBJ whole genome shotgun (WGS) entry which is preliminary data.</text>
</comment>
<dbReference type="Proteomes" id="UP000520814">
    <property type="component" value="Unassembled WGS sequence"/>
</dbReference>
<dbReference type="RefSeq" id="WP_184199459.1">
    <property type="nucleotide sequence ID" value="NZ_JACHGW010000003.1"/>
</dbReference>
<organism evidence="1 2">
    <name type="scientific">Armatimonas rosea</name>
    <dbReference type="NCBI Taxonomy" id="685828"/>
    <lineage>
        <taxon>Bacteria</taxon>
        <taxon>Bacillati</taxon>
        <taxon>Armatimonadota</taxon>
        <taxon>Armatimonadia</taxon>
        <taxon>Armatimonadales</taxon>
        <taxon>Armatimonadaceae</taxon>
        <taxon>Armatimonas</taxon>
    </lineage>
</organism>
<dbReference type="EMBL" id="JACHGW010000003">
    <property type="protein sequence ID" value="MBB6051780.1"/>
    <property type="molecule type" value="Genomic_DNA"/>
</dbReference>
<dbReference type="AlphaFoldDB" id="A0A7W9W852"/>
<protein>
    <submittedName>
        <fullName evidence="1">Uncharacterized protein</fullName>
    </submittedName>
</protein>
<sequence>MELTQEQVAQLAQAWQPTPQERRWESIGWVESLTEALTLGQKSKRLIFLFTLDGRMQRGRC</sequence>
<keyword evidence="2" id="KW-1185">Reference proteome</keyword>
<reference evidence="1 2" key="1">
    <citation type="submission" date="2020-08" db="EMBL/GenBank/DDBJ databases">
        <title>Genomic Encyclopedia of Type Strains, Phase IV (KMG-IV): sequencing the most valuable type-strain genomes for metagenomic binning, comparative biology and taxonomic classification.</title>
        <authorList>
            <person name="Goeker M."/>
        </authorList>
    </citation>
    <scope>NUCLEOTIDE SEQUENCE [LARGE SCALE GENOMIC DNA]</scope>
    <source>
        <strain evidence="1 2">DSM 23562</strain>
    </source>
</reference>
<evidence type="ECO:0000313" key="1">
    <source>
        <dbReference type="EMBL" id="MBB6051780.1"/>
    </source>
</evidence>